<gene>
    <name evidence="2" type="ORF">HBR001_LOCUS3492</name>
</gene>
<evidence type="ECO:0000313" key="2">
    <source>
        <dbReference type="EMBL" id="CAI5724982.1"/>
    </source>
</evidence>
<organism evidence="2 3">
    <name type="scientific">Hyaloperonospora brassicae</name>
    <name type="common">Brassica downy mildew</name>
    <name type="synonym">Peronospora brassicae</name>
    <dbReference type="NCBI Taxonomy" id="162125"/>
    <lineage>
        <taxon>Eukaryota</taxon>
        <taxon>Sar</taxon>
        <taxon>Stramenopiles</taxon>
        <taxon>Oomycota</taxon>
        <taxon>Peronosporomycetes</taxon>
        <taxon>Peronosporales</taxon>
        <taxon>Peronosporaceae</taxon>
        <taxon>Hyaloperonospora</taxon>
    </lineage>
</organism>
<evidence type="ECO:0008006" key="4">
    <source>
        <dbReference type="Google" id="ProtNLM"/>
    </source>
</evidence>
<dbReference type="Proteomes" id="UP001162031">
    <property type="component" value="Unassembled WGS sequence"/>
</dbReference>
<comment type="caution">
    <text evidence="2">The sequence shown here is derived from an EMBL/GenBank/DDBJ whole genome shotgun (WGS) entry which is preliminary data.</text>
</comment>
<dbReference type="AlphaFoldDB" id="A0AAV0TNR1"/>
<accession>A0AAV0TNR1</accession>
<evidence type="ECO:0000256" key="1">
    <source>
        <dbReference type="SAM" id="MobiDB-lite"/>
    </source>
</evidence>
<feature type="region of interest" description="Disordered" evidence="1">
    <location>
        <begin position="71"/>
        <end position="107"/>
    </location>
</feature>
<reference evidence="2" key="1">
    <citation type="submission" date="2022-12" db="EMBL/GenBank/DDBJ databases">
        <authorList>
            <person name="Webb A."/>
        </authorList>
    </citation>
    <scope>NUCLEOTIDE SEQUENCE</scope>
    <source>
        <strain evidence="2">Hp1</strain>
    </source>
</reference>
<sequence length="151" mass="15695">MTEIDSTATASVFLPPPLNALLAPVAGSTGISGGRLSLHRIPPGYEGGEALTTSPFPVTATFTTPVQSDAFVNDTAREKSTTKDSSAINSDDLPLLQPKGGQAKRDGLALDRATSDVSAASSVTDSSVSMDYENMNSFLDSVALELDDIME</sequence>
<keyword evidence="3" id="KW-1185">Reference proteome</keyword>
<name>A0AAV0TNR1_HYABA</name>
<proteinExistence type="predicted"/>
<dbReference type="EMBL" id="CANTFL010000579">
    <property type="protein sequence ID" value="CAI5724982.1"/>
    <property type="molecule type" value="Genomic_DNA"/>
</dbReference>
<protein>
    <recommendedName>
        <fullName evidence="4">RxLR effector candidate protein</fullName>
    </recommendedName>
</protein>
<evidence type="ECO:0000313" key="3">
    <source>
        <dbReference type="Proteomes" id="UP001162031"/>
    </source>
</evidence>